<evidence type="ECO:0000256" key="3">
    <source>
        <dbReference type="ARBA" id="ARBA00022989"/>
    </source>
</evidence>
<evidence type="ECO:0000313" key="7">
    <source>
        <dbReference type="EMBL" id="GMG38235.1"/>
    </source>
</evidence>
<dbReference type="PANTHER" id="PTHR23502">
    <property type="entry name" value="MAJOR FACILITATOR SUPERFAMILY"/>
    <property type="match status" value="1"/>
</dbReference>
<keyword evidence="2 5" id="KW-0812">Transmembrane</keyword>
<dbReference type="Proteomes" id="UP001165063">
    <property type="component" value="Unassembled WGS sequence"/>
</dbReference>
<evidence type="ECO:0000256" key="2">
    <source>
        <dbReference type="ARBA" id="ARBA00022692"/>
    </source>
</evidence>
<feature type="transmembrane region" description="Helical" evidence="5">
    <location>
        <begin position="82"/>
        <end position="104"/>
    </location>
</feature>
<dbReference type="InterPro" id="IPR020846">
    <property type="entry name" value="MFS_dom"/>
</dbReference>
<proteinExistence type="predicted"/>
<dbReference type="GO" id="GO:0005886">
    <property type="term" value="C:plasma membrane"/>
    <property type="evidence" value="ECO:0007669"/>
    <property type="project" value="TreeGrafter"/>
</dbReference>
<comment type="subcellular location">
    <subcellularLocation>
        <location evidence="1">Membrane</location>
        <topology evidence="1">Multi-pass membrane protein</topology>
    </subcellularLocation>
</comment>
<reference evidence="7" key="1">
    <citation type="submission" date="2023-04" db="EMBL/GenBank/DDBJ databases">
        <title>Ambrosiozyma monospora NBRC 1965.</title>
        <authorList>
            <person name="Ichikawa N."/>
            <person name="Sato H."/>
            <person name="Tonouchi N."/>
        </authorList>
    </citation>
    <scope>NUCLEOTIDE SEQUENCE</scope>
    <source>
        <strain evidence="7">NBRC 1965</strain>
    </source>
</reference>
<dbReference type="OrthoDB" id="5215911at2759"/>
<dbReference type="InterPro" id="IPR036259">
    <property type="entry name" value="MFS_trans_sf"/>
</dbReference>
<dbReference type="GO" id="GO:0022857">
    <property type="term" value="F:transmembrane transporter activity"/>
    <property type="evidence" value="ECO:0007669"/>
    <property type="project" value="InterPro"/>
</dbReference>
<evidence type="ECO:0000256" key="1">
    <source>
        <dbReference type="ARBA" id="ARBA00004141"/>
    </source>
</evidence>
<dbReference type="EMBL" id="BSXU01002527">
    <property type="protein sequence ID" value="GMG38235.1"/>
    <property type="molecule type" value="Genomic_DNA"/>
</dbReference>
<feature type="transmembrane region" description="Helical" evidence="5">
    <location>
        <begin position="495"/>
        <end position="513"/>
    </location>
</feature>
<comment type="caution">
    <text evidence="7">The sequence shown here is derived from an EMBL/GenBank/DDBJ whole genome shotgun (WGS) entry which is preliminary data.</text>
</comment>
<feature type="transmembrane region" description="Helical" evidence="5">
    <location>
        <begin position="342"/>
        <end position="370"/>
    </location>
</feature>
<dbReference type="Pfam" id="PF07690">
    <property type="entry name" value="MFS_1"/>
    <property type="match status" value="1"/>
</dbReference>
<evidence type="ECO:0000256" key="4">
    <source>
        <dbReference type="ARBA" id="ARBA00023136"/>
    </source>
</evidence>
<sequence length="569" mass="63478">MMSSEEEFKIADQAQETKNEFASGNLVENENDLVPGTVHFVDVNNTLNVAHNGESDVVLIPQPSDDPNDPLRWSKTKKEYQFFILWMWAFLTAVATNWSGPAWTEWTTTFNTSFTILNYTAAMCWLFLGLGCVILQPLAMKFGRRGVYLFASLCQTLGNVVGGVAHGVGNMFGSNVMCGFAGAPCDSLVQISTTDIFFQHERAHRISLLTFALYAGSYLGPIAAGYIIDGSGPGKGWRWCFWYLVIFFGVLFAIQIFFMDDSTFTRHEIDEQEQLIITQIISNNSKVAEKSAGEDKSKTNMIEVGEGSSSTVKKRSYKQKLRVIETEYNDKRPLYVIALRPLLAIGLPAFVWGGFVYGVQVMWLSLIATTQSEFFAVEPYNFGTAAVGDTNFASFIGTAIGSVWGGKLSDKFVAYMARKNNGVLEPEFRLWFILFPAIINSSGLLMYGLGLNSGTHWILPGGFGMAFLGFGMGSAGAITITYALDCYPNMQSEGLVLMLFLRNMIGMGFTFAIQPWLDTDGLVTTTWLMFMLSIVFNFSSLIMIKWGKQFRRSTKSFYLKYSNKDILFR</sequence>
<feature type="transmembrane region" description="Helical" evidence="5">
    <location>
        <begin position="206"/>
        <end position="228"/>
    </location>
</feature>
<feature type="transmembrane region" description="Helical" evidence="5">
    <location>
        <begin position="457"/>
        <end position="483"/>
    </location>
</feature>
<evidence type="ECO:0000313" key="8">
    <source>
        <dbReference type="Proteomes" id="UP001165063"/>
    </source>
</evidence>
<dbReference type="PROSITE" id="PS50850">
    <property type="entry name" value="MFS"/>
    <property type="match status" value="1"/>
</dbReference>
<organism evidence="7 8">
    <name type="scientific">Ambrosiozyma monospora</name>
    <name type="common">Yeast</name>
    <name type="synonym">Endomycopsis monosporus</name>
    <dbReference type="NCBI Taxonomy" id="43982"/>
    <lineage>
        <taxon>Eukaryota</taxon>
        <taxon>Fungi</taxon>
        <taxon>Dikarya</taxon>
        <taxon>Ascomycota</taxon>
        <taxon>Saccharomycotina</taxon>
        <taxon>Pichiomycetes</taxon>
        <taxon>Pichiales</taxon>
        <taxon>Pichiaceae</taxon>
        <taxon>Ambrosiozyma</taxon>
    </lineage>
</organism>
<keyword evidence="3 5" id="KW-1133">Transmembrane helix</keyword>
<gene>
    <name evidence="7" type="ORF">Amon01_000491900</name>
</gene>
<dbReference type="Gene3D" id="1.20.1250.20">
    <property type="entry name" value="MFS general substrate transporter like domains"/>
    <property type="match status" value="1"/>
</dbReference>
<accession>A0A9W6Z1Y0</accession>
<dbReference type="GO" id="GO:0000324">
    <property type="term" value="C:fungal-type vacuole"/>
    <property type="evidence" value="ECO:0007669"/>
    <property type="project" value="TreeGrafter"/>
</dbReference>
<feature type="domain" description="Major facilitator superfamily (MFS) profile" evidence="6">
    <location>
        <begin position="81"/>
        <end position="551"/>
    </location>
</feature>
<feature type="transmembrane region" description="Helical" evidence="5">
    <location>
        <begin position="116"/>
        <end position="135"/>
    </location>
</feature>
<feature type="transmembrane region" description="Helical" evidence="5">
    <location>
        <begin position="240"/>
        <end position="258"/>
    </location>
</feature>
<feature type="transmembrane region" description="Helical" evidence="5">
    <location>
        <begin position="430"/>
        <end position="451"/>
    </location>
</feature>
<dbReference type="SUPFAM" id="SSF103473">
    <property type="entry name" value="MFS general substrate transporter"/>
    <property type="match status" value="1"/>
</dbReference>
<protein>
    <submittedName>
        <fullName evidence="7">Unnamed protein product</fullName>
    </submittedName>
</protein>
<keyword evidence="4 5" id="KW-0472">Membrane</keyword>
<evidence type="ECO:0000259" key="6">
    <source>
        <dbReference type="PROSITE" id="PS50850"/>
    </source>
</evidence>
<dbReference type="AlphaFoldDB" id="A0A9W6Z1Y0"/>
<feature type="transmembrane region" description="Helical" evidence="5">
    <location>
        <begin position="525"/>
        <end position="544"/>
    </location>
</feature>
<dbReference type="PANTHER" id="PTHR23502:SF34">
    <property type="entry name" value="PROTEIN HOL1"/>
    <property type="match status" value="1"/>
</dbReference>
<name>A0A9W6Z1Y0_AMBMO</name>
<keyword evidence="8" id="KW-1185">Reference proteome</keyword>
<evidence type="ECO:0000256" key="5">
    <source>
        <dbReference type="SAM" id="Phobius"/>
    </source>
</evidence>
<dbReference type="InterPro" id="IPR011701">
    <property type="entry name" value="MFS"/>
</dbReference>